<evidence type="ECO:0000259" key="7">
    <source>
        <dbReference type="PROSITE" id="PS51384"/>
    </source>
</evidence>
<gene>
    <name evidence="8" type="ORF">EV378_3121</name>
</gene>
<dbReference type="RefSeq" id="WP_132425718.1">
    <property type="nucleotide sequence ID" value="NZ_SMFZ01000001.1"/>
</dbReference>
<comment type="cofactor">
    <cofactor evidence="1">
        <name>FAD</name>
        <dbReference type="ChEBI" id="CHEBI:57692"/>
    </cofactor>
</comment>
<dbReference type="Gene3D" id="3.40.50.80">
    <property type="entry name" value="Nucleotide-binding domain of ferredoxin-NADP reductase (FNR) module"/>
    <property type="match status" value="1"/>
</dbReference>
<dbReference type="InterPro" id="IPR013112">
    <property type="entry name" value="FAD-bd_8"/>
</dbReference>
<feature type="transmembrane region" description="Helical" evidence="6">
    <location>
        <begin position="194"/>
        <end position="213"/>
    </location>
</feature>
<evidence type="ECO:0000256" key="1">
    <source>
        <dbReference type="ARBA" id="ARBA00001974"/>
    </source>
</evidence>
<dbReference type="InterPro" id="IPR050415">
    <property type="entry name" value="MRET"/>
</dbReference>
<evidence type="ECO:0000256" key="2">
    <source>
        <dbReference type="ARBA" id="ARBA00004141"/>
    </source>
</evidence>
<dbReference type="Pfam" id="PF08022">
    <property type="entry name" value="FAD_binding_8"/>
    <property type="match status" value="1"/>
</dbReference>
<dbReference type="InterPro" id="IPR001433">
    <property type="entry name" value="OxRdtase_FAD/NAD-bd"/>
</dbReference>
<dbReference type="EMBL" id="SMFZ01000001">
    <property type="protein sequence ID" value="TCK27254.1"/>
    <property type="molecule type" value="Genomic_DNA"/>
</dbReference>
<evidence type="ECO:0000256" key="5">
    <source>
        <dbReference type="ARBA" id="ARBA00023136"/>
    </source>
</evidence>
<dbReference type="Pfam" id="PF01794">
    <property type="entry name" value="Ferric_reduct"/>
    <property type="match status" value="1"/>
</dbReference>
<feature type="domain" description="FAD-binding FR-type" evidence="7">
    <location>
        <begin position="218"/>
        <end position="318"/>
    </location>
</feature>
<dbReference type="Proteomes" id="UP000295560">
    <property type="component" value="Unassembled WGS sequence"/>
</dbReference>
<evidence type="ECO:0000313" key="8">
    <source>
        <dbReference type="EMBL" id="TCK27254.1"/>
    </source>
</evidence>
<feature type="transmembrane region" description="Helical" evidence="6">
    <location>
        <begin position="26"/>
        <end position="45"/>
    </location>
</feature>
<evidence type="ECO:0000313" key="9">
    <source>
        <dbReference type="Proteomes" id="UP000295560"/>
    </source>
</evidence>
<feature type="transmembrane region" description="Helical" evidence="6">
    <location>
        <begin position="57"/>
        <end position="75"/>
    </location>
</feature>
<dbReference type="InterPro" id="IPR013130">
    <property type="entry name" value="Fe3_Rdtase_TM_dom"/>
</dbReference>
<dbReference type="InterPro" id="IPR039261">
    <property type="entry name" value="FNR_nucleotide-bd"/>
</dbReference>
<organism evidence="8 9">
    <name type="scientific">Pseudonocardia endophytica</name>
    <dbReference type="NCBI Taxonomy" id="401976"/>
    <lineage>
        <taxon>Bacteria</taxon>
        <taxon>Bacillati</taxon>
        <taxon>Actinomycetota</taxon>
        <taxon>Actinomycetes</taxon>
        <taxon>Pseudonocardiales</taxon>
        <taxon>Pseudonocardiaceae</taxon>
        <taxon>Pseudonocardia</taxon>
    </lineage>
</organism>
<dbReference type="PRINTS" id="PR00410">
    <property type="entry name" value="PHEHYDRXLASE"/>
</dbReference>
<sequence>MTAPVPGRDRQRDADAWESHRRARRIWAAVLVFLLAGPALLWAVTSGPQPVWHELSEVTGLVALSALVVTATLPSRVRGLSRALGLETLLDLHRQLGVVTGAAVALHLACVIAADPSRIGLLLPLIAPARAQAAVFGSVALGVLLLLALRRHRSSQPHEIWRWVHLVLAAAVVGGAALHVLWLGNMVADPLMGPVLAVLGLLLTAVLVLRWGLRGVFEHEGRMVVRAVRRESATVSTLVLAGRSRHASAWFRPGQFAWLRLERYSVEEHPFTIASSAHEAGRVEFTLRHTGDFADRLRRLPRGSTVWVDGPYGSFTTDAVPSAGYVLIAGGVGITPMMSMLRTAADRGDPRPYRLVVHARDRADLLFRAELSQLRTRLDLEVTEVLRRPELDWDGATGPIDTALLAAVLTDLNTPGTRLDYFICGRPSLVTDVLNTLAALGVPNDRVHTEQFAPL</sequence>
<feature type="transmembrane region" description="Helical" evidence="6">
    <location>
        <begin position="96"/>
        <end position="114"/>
    </location>
</feature>
<dbReference type="GO" id="GO:0051537">
    <property type="term" value="F:2 iron, 2 sulfur cluster binding"/>
    <property type="evidence" value="ECO:0007669"/>
    <property type="project" value="UniProtKB-KW"/>
</dbReference>
<keyword evidence="9" id="KW-1185">Reference proteome</keyword>
<dbReference type="GO" id="GO:0016020">
    <property type="term" value="C:membrane"/>
    <property type="evidence" value="ECO:0007669"/>
    <property type="project" value="UniProtKB-SubCell"/>
</dbReference>
<feature type="transmembrane region" description="Helical" evidence="6">
    <location>
        <begin position="126"/>
        <end position="148"/>
    </location>
</feature>
<dbReference type="SUPFAM" id="SSF52343">
    <property type="entry name" value="Ferredoxin reductase-like, C-terminal NADP-linked domain"/>
    <property type="match status" value="1"/>
</dbReference>
<dbReference type="InterPro" id="IPR017927">
    <property type="entry name" value="FAD-bd_FR_type"/>
</dbReference>
<protein>
    <submittedName>
        <fullName evidence="8">Putative ferric reductase</fullName>
    </submittedName>
</protein>
<keyword evidence="5 6" id="KW-0472">Membrane</keyword>
<name>A0A4R1HWX8_PSEEN</name>
<accession>A0A4R1HWX8</accession>
<keyword evidence="4 6" id="KW-1133">Transmembrane helix</keyword>
<evidence type="ECO:0000256" key="4">
    <source>
        <dbReference type="ARBA" id="ARBA00022989"/>
    </source>
</evidence>
<dbReference type="AlphaFoldDB" id="A0A4R1HWX8"/>
<evidence type="ECO:0000256" key="3">
    <source>
        <dbReference type="ARBA" id="ARBA00022692"/>
    </source>
</evidence>
<dbReference type="GO" id="GO:0016491">
    <property type="term" value="F:oxidoreductase activity"/>
    <property type="evidence" value="ECO:0007669"/>
    <property type="project" value="InterPro"/>
</dbReference>
<comment type="subcellular location">
    <subcellularLocation>
        <location evidence="2">Membrane</location>
        <topology evidence="2">Multi-pass membrane protein</topology>
    </subcellularLocation>
</comment>
<dbReference type="InterPro" id="IPR017938">
    <property type="entry name" value="Riboflavin_synthase-like_b-brl"/>
</dbReference>
<dbReference type="OrthoDB" id="9801223at2"/>
<evidence type="ECO:0000256" key="6">
    <source>
        <dbReference type="SAM" id="Phobius"/>
    </source>
</evidence>
<dbReference type="PROSITE" id="PS51384">
    <property type="entry name" value="FAD_FR"/>
    <property type="match status" value="1"/>
</dbReference>
<feature type="transmembrane region" description="Helical" evidence="6">
    <location>
        <begin position="160"/>
        <end position="182"/>
    </location>
</feature>
<comment type="caution">
    <text evidence="8">The sequence shown here is derived from an EMBL/GenBank/DDBJ whole genome shotgun (WGS) entry which is preliminary data.</text>
</comment>
<reference evidence="8 9" key="1">
    <citation type="submission" date="2019-03" db="EMBL/GenBank/DDBJ databases">
        <title>Sequencing the genomes of 1000 actinobacteria strains.</title>
        <authorList>
            <person name="Klenk H.-P."/>
        </authorList>
    </citation>
    <scope>NUCLEOTIDE SEQUENCE [LARGE SCALE GENOMIC DNA]</scope>
    <source>
        <strain evidence="8 9">DSM 44969</strain>
    </source>
</reference>
<dbReference type="PANTHER" id="PTHR47354">
    <property type="entry name" value="NADH OXIDOREDUCTASE HCR"/>
    <property type="match status" value="1"/>
</dbReference>
<keyword evidence="3 6" id="KW-0812">Transmembrane</keyword>
<proteinExistence type="predicted"/>
<dbReference type="Pfam" id="PF00175">
    <property type="entry name" value="NAD_binding_1"/>
    <property type="match status" value="1"/>
</dbReference>
<dbReference type="PANTHER" id="PTHR47354:SF5">
    <property type="entry name" value="PROTEIN RFBI"/>
    <property type="match status" value="1"/>
</dbReference>
<dbReference type="SUPFAM" id="SSF63380">
    <property type="entry name" value="Riboflavin synthase domain-like"/>
    <property type="match status" value="1"/>
</dbReference>
<dbReference type="Gene3D" id="2.40.30.10">
    <property type="entry name" value="Translation factors"/>
    <property type="match status" value="1"/>
</dbReference>